<evidence type="ECO:0000259" key="3">
    <source>
        <dbReference type="Pfam" id="PF02668"/>
    </source>
</evidence>
<dbReference type="InterPro" id="IPR042098">
    <property type="entry name" value="TauD-like_sf"/>
</dbReference>
<dbReference type="Proteomes" id="UP000179786">
    <property type="component" value="Unassembled WGS sequence"/>
</dbReference>
<dbReference type="PANTHER" id="PTHR10696">
    <property type="entry name" value="GAMMA-BUTYROBETAINE HYDROXYLASE-RELATED"/>
    <property type="match status" value="1"/>
</dbReference>
<evidence type="ECO:0000313" key="5">
    <source>
        <dbReference type="Proteomes" id="UP000179786"/>
    </source>
</evidence>
<dbReference type="RefSeq" id="WP_070983630.1">
    <property type="nucleotide sequence ID" value="NZ_MKJU01000013.1"/>
</dbReference>
<keyword evidence="5" id="KW-1185">Reference proteome</keyword>
<keyword evidence="2" id="KW-0560">Oxidoreductase</keyword>
<protein>
    <recommendedName>
        <fullName evidence="3">TauD/TfdA-like domain-containing protein</fullName>
    </recommendedName>
</protein>
<reference evidence="4 5" key="1">
    <citation type="submission" date="2016-09" db="EMBL/GenBank/DDBJ databases">
        <title>Pseudoalteromonas amylolytica sp. nov., isolated from the surface seawater.</title>
        <authorList>
            <person name="Wu Y.-H."/>
            <person name="Cheng H."/>
            <person name="Jin X.-B."/>
            <person name="Wang C.-S."/>
            <person name="Xu X.-W."/>
        </authorList>
    </citation>
    <scope>NUCLEOTIDE SEQUENCE [LARGE SCALE GENOMIC DNA]</scope>
    <source>
        <strain evidence="4 5">JW1</strain>
    </source>
</reference>
<dbReference type="GO" id="GO:0016706">
    <property type="term" value="F:2-oxoglutarate-dependent dioxygenase activity"/>
    <property type="evidence" value="ECO:0007669"/>
    <property type="project" value="UniProtKB-ARBA"/>
</dbReference>
<dbReference type="Gene3D" id="3.60.130.10">
    <property type="entry name" value="Clavaminate synthase-like"/>
    <property type="match status" value="1"/>
</dbReference>
<dbReference type="InterPro" id="IPR050411">
    <property type="entry name" value="AlphaKG_dependent_hydroxylases"/>
</dbReference>
<evidence type="ECO:0000256" key="2">
    <source>
        <dbReference type="ARBA" id="ARBA00023002"/>
    </source>
</evidence>
<sequence>MNNNNNIKPEYKKMSDSPYSPCLIEFDSDSESALDYLYQHTREIENILSSAGAVLVRGGGFNNYQAVEKVSDLFFLEALKYNGEHYPVAENTSVQRPVNYANAEFLLWHNENTFNHSFPAKAIFACELKADVGGQTPIADSREVLNNLDKEVREAFINKQVMYVRKYESHDFLGVGWKTIFNTDDKQTVERLCREKHMSFEWVDGDILITRAVRPAVIEHPVSGELSWINQVLHWHFHCLSPASQEDVKVMFEEERLYPRNCYFGDGSKIPNDYIDHIHAVYKQCQMQFDWQNGDLLLVDNVLKAHARNPYKGERKILVSFGDVITY</sequence>
<comment type="cofactor">
    <cofactor evidence="1">
        <name>Fe(2+)</name>
        <dbReference type="ChEBI" id="CHEBI:29033"/>
    </cofactor>
</comment>
<dbReference type="AlphaFoldDB" id="A0A1S1N180"/>
<proteinExistence type="predicted"/>
<dbReference type="SUPFAM" id="SSF51197">
    <property type="entry name" value="Clavaminate synthase-like"/>
    <property type="match status" value="1"/>
</dbReference>
<dbReference type="PANTHER" id="PTHR10696:SF21">
    <property type="entry name" value="TAUD_TFDA-LIKE DOMAIN-CONTAINING PROTEIN"/>
    <property type="match status" value="1"/>
</dbReference>
<name>A0A1S1N180_9GAMM</name>
<dbReference type="STRING" id="1859457.BET10_05915"/>
<dbReference type="OrthoDB" id="9769888at2"/>
<comment type="caution">
    <text evidence="4">The sequence shown here is derived from an EMBL/GenBank/DDBJ whole genome shotgun (WGS) entry which is preliminary data.</text>
</comment>
<accession>A0A1S1N180</accession>
<dbReference type="InterPro" id="IPR003819">
    <property type="entry name" value="TauD/TfdA-like"/>
</dbReference>
<organism evidence="4 5">
    <name type="scientific">Pseudoalteromonas amylolytica</name>
    <dbReference type="NCBI Taxonomy" id="1859457"/>
    <lineage>
        <taxon>Bacteria</taxon>
        <taxon>Pseudomonadati</taxon>
        <taxon>Pseudomonadota</taxon>
        <taxon>Gammaproteobacteria</taxon>
        <taxon>Alteromonadales</taxon>
        <taxon>Pseudoalteromonadaceae</taxon>
        <taxon>Pseudoalteromonas</taxon>
    </lineage>
</organism>
<gene>
    <name evidence="4" type="ORF">BET10_05915</name>
</gene>
<evidence type="ECO:0000313" key="4">
    <source>
        <dbReference type="EMBL" id="OHU92359.1"/>
    </source>
</evidence>
<dbReference type="EMBL" id="MKJU01000013">
    <property type="protein sequence ID" value="OHU92359.1"/>
    <property type="molecule type" value="Genomic_DNA"/>
</dbReference>
<evidence type="ECO:0000256" key="1">
    <source>
        <dbReference type="ARBA" id="ARBA00001954"/>
    </source>
</evidence>
<feature type="domain" description="TauD/TfdA-like" evidence="3">
    <location>
        <begin position="38"/>
        <end position="318"/>
    </location>
</feature>
<dbReference type="Pfam" id="PF02668">
    <property type="entry name" value="TauD"/>
    <property type="match status" value="1"/>
</dbReference>